<feature type="domain" description="ABC3 transporter permease C-terminal" evidence="7">
    <location>
        <begin position="646"/>
        <end position="755"/>
    </location>
</feature>
<evidence type="ECO:0000256" key="5">
    <source>
        <dbReference type="ARBA" id="ARBA00023136"/>
    </source>
</evidence>
<evidence type="ECO:0000313" key="9">
    <source>
        <dbReference type="Proteomes" id="UP001600943"/>
    </source>
</evidence>
<keyword evidence="4 6" id="KW-1133">Transmembrane helix</keyword>
<keyword evidence="2" id="KW-1003">Cell membrane</keyword>
<feature type="transmembrane region" description="Helical" evidence="6">
    <location>
        <begin position="21"/>
        <end position="43"/>
    </location>
</feature>
<evidence type="ECO:0000313" key="8">
    <source>
        <dbReference type="EMBL" id="GAA6408256.1"/>
    </source>
</evidence>
<evidence type="ECO:0000256" key="4">
    <source>
        <dbReference type="ARBA" id="ARBA00022989"/>
    </source>
</evidence>
<feature type="transmembrane region" description="Helical" evidence="6">
    <location>
        <begin position="732"/>
        <end position="751"/>
    </location>
</feature>
<dbReference type="PANTHER" id="PTHR30287:SF2">
    <property type="entry name" value="BLL1001 PROTEIN"/>
    <property type="match status" value="1"/>
</dbReference>
<keyword evidence="3 6" id="KW-0812">Transmembrane</keyword>
<dbReference type="PANTHER" id="PTHR30287">
    <property type="entry name" value="MEMBRANE COMPONENT OF PREDICTED ABC SUPERFAMILY METABOLITE UPTAKE TRANSPORTER"/>
    <property type="match status" value="1"/>
</dbReference>
<protein>
    <submittedName>
        <fullName evidence="8">ABC transporter permease</fullName>
    </submittedName>
</protein>
<dbReference type="InterPro" id="IPR038766">
    <property type="entry name" value="Membrane_comp_ABC_pdt"/>
</dbReference>
<gene>
    <name evidence="8" type="ORF">K040078D81_23730</name>
</gene>
<dbReference type="InterPro" id="IPR003838">
    <property type="entry name" value="ABC3_permease_C"/>
</dbReference>
<feature type="transmembrane region" description="Helical" evidence="6">
    <location>
        <begin position="247"/>
        <end position="271"/>
    </location>
</feature>
<keyword evidence="9" id="KW-1185">Reference proteome</keyword>
<feature type="transmembrane region" description="Helical" evidence="6">
    <location>
        <begin position="644"/>
        <end position="666"/>
    </location>
</feature>
<proteinExistence type="predicted"/>
<sequence length="772" mass="84341">MNHKIIRRDITGNKIISFITVLFIAAAAMLLSLAGILVIHLFGSIDSLMKDAKTPHFMQMHAGDIDIEELERFAQANENAEDFQVLEFLNVNNEKIRLGENSLTASVQDNGFSVQSSRFDFLLDETNKPVQPKDGELFVPVSYNRDGTAKVGDKAVVDGKTFVVAGFVRDSQMNSTLASSKRFLVSAGDYERMRASGSVEYLIEFRLKDLSDLSHFEAAYSASELPANGPTLTWPLFRMISAVSDGIMIAVILLVSVLVIFISLLCIRFTLLAKIEDDYREIGVMKAIGIRVSDIRSIYLSVYAVLAAVGCGAGFLLSLVFSGPLQESIRVNLGESGKDTLSLLAGIVGILLLFFFILFCINRILKKFHRISAVQAIRQGAEQEKVYGTKKCKLSKNRWLSTNLFLGVKDILARKRLYITILLVIILSCFIMVVPQNLYHTISDSSFITYLGVGRCNLRMDIQQTDKIEEKAVNVGEYLEQDTTVETYAVFVTEIFSLEQKDGTTEHIKVELGNHGVFPLQYAQGKMPSSADELALSVLYAKELGKEVGDEITLLTDEGEKHLTVCGIYSDITNGGKTAKAAFTPGTQEAARSTVCVNLREPDLLSEKISEYGDTFPYAKVSGIETYVSQTFGQTLRSVKTASVGAAFVAVAVTLLVILLFIKLLISKDRYSIAVLKSMGYTDSDISMQYVWRSAAVMLLGILLGTILAGTLGERMAGAAISSLGAAAFQFTVNPLSAFVLSPAILIFAALTATITGTAKAGNVCISQSIKE</sequence>
<feature type="transmembrane region" description="Helical" evidence="6">
    <location>
        <begin position="298"/>
        <end position="321"/>
    </location>
</feature>
<name>A0ABQ0B9X3_9FIRM</name>
<evidence type="ECO:0000256" key="3">
    <source>
        <dbReference type="ARBA" id="ARBA00022692"/>
    </source>
</evidence>
<evidence type="ECO:0000256" key="6">
    <source>
        <dbReference type="SAM" id="Phobius"/>
    </source>
</evidence>
<comment type="subcellular location">
    <subcellularLocation>
        <location evidence="1">Cell membrane</location>
        <topology evidence="1">Multi-pass membrane protein</topology>
    </subcellularLocation>
</comment>
<accession>A0ABQ0B9X3</accession>
<dbReference type="EMBL" id="BAABYW010000001">
    <property type="protein sequence ID" value="GAA6408256.1"/>
    <property type="molecule type" value="Genomic_DNA"/>
</dbReference>
<feature type="transmembrane region" description="Helical" evidence="6">
    <location>
        <begin position="417"/>
        <end position="439"/>
    </location>
</feature>
<dbReference type="Pfam" id="PF02687">
    <property type="entry name" value="FtsX"/>
    <property type="match status" value="2"/>
</dbReference>
<feature type="transmembrane region" description="Helical" evidence="6">
    <location>
        <begin position="341"/>
        <end position="361"/>
    </location>
</feature>
<evidence type="ECO:0000259" key="7">
    <source>
        <dbReference type="Pfam" id="PF02687"/>
    </source>
</evidence>
<reference evidence="8 9" key="1">
    <citation type="submission" date="2024-04" db="EMBL/GenBank/DDBJ databases">
        <title>Defined microbial consortia suppress multidrug-resistant proinflammatory Enterobacteriaceae via ecological control.</title>
        <authorList>
            <person name="Furuichi M."/>
            <person name="Kawaguchi T."/>
            <person name="Pust M."/>
            <person name="Yasuma K."/>
            <person name="Plichta D."/>
            <person name="Hasegawa N."/>
            <person name="Ohya T."/>
            <person name="Bhattarai S."/>
            <person name="Sasajima S."/>
            <person name="Aoto Y."/>
            <person name="Tuganbaev T."/>
            <person name="Yaginuma M."/>
            <person name="Ueda M."/>
            <person name="Okahashi N."/>
            <person name="Amafuji K."/>
            <person name="Kiridooshi Y."/>
            <person name="Sugita K."/>
            <person name="Strazar M."/>
            <person name="Skelly A."/>
            <person name="Suda W."/>
            <person name="Hattori M."/>
            <person name="Nakamoto N."/>
            <person name="Caballero S."/>
            <person name="Norman J."/>
            <person name="Olle B."/>
            <person name="Tanoue T."/>
            <person name="Arita M."/>
            <person name="Bucci V."/>
            <person name="Atarashi K."/>
            <person name="Xavier R."/>
            <person name="Honda K."/>
        </authorList>
    </citation>
    <scope>NUCLEOTIDE SEQUENCE [LARGE SCALE GENOMIC DNA]</scope>
    <source>
        <strain evidence="9">k04-0078-D8-1</strain>
    </source>
</reference>
<evidence type="ECO:0000256" key="1">
    <source>
        <dbReference type="ARBA" id="ARBA00004651"/>
    </source>
</evidence>
<feature type="transmembrane region" description="Helical" evidence="6">
    <location>
        <begin position="690"/>
        <end position="712"/>
    </location>
</feature>
<keyword evidence="5 6" id="KW-0472">Membrane</keyword>
<dbReference type="RefSeq" id="WP_390405475.1">
    <property type="nucleotide sequence ID" value="NZ_BAABYW010000001.1"/>
</dbReference>
<organism evidence="8 9">
    <name type="scientific">Blautia hominis</name>
    <dbReference type="NCBI Taxonomy" id="2025493"/>
    <lineage>
        <taxon>Bacteria</taxon>
        <taxon>Bacillati</taxon>
        <taxon>Bacillota</taxon>
        <taxon>Clostridia</taxon>
        <taxon>Lachnospirales</taxon>
        <taxon>Lachnospiraceae</taxon>
        <taxon>Blautia</taxon>
    </lineage>
</organism>
<evidence type="ECO:0000256" key="2">
    <source>
        <dbReference type="ARBA" id="ARBA00022475"/>
    </source>
</evidence>
<comment type="caution">
    <text evidence="8">The sequence shown here is derived from an EMBL/GenBank/DDBJ whole genome shotgun (WGS) entry which is preliminary data.</text>
</comment>
<feature type="domain" description="ABC3 transporter permease C-terminal" evidence="7">
    <location>
        <begin position="254"/>
        <end position="361"/>
    </location>
</feature>
<dbReference type="Proteomes" id="UP001600943">
    <property type="component" value="Unassembled WGS sequence"/>
</dbReference>